<accession>A0A2A4SX60</accession>
<reference evidence="2" key="1">
    <citation type="submission" date="2017-08" db="EMBL/GenBank/DDBJ databases">
        <title>A dynamic microbial community with high functional redundancy inhabits the cold, oxic subseafloor aquifer.</title>
        <authorList>
            <person name="Tully B.J."/>
            <person name="Wheat C.G."/>
            <person name="Glazer B.T."/>
            <person name="Huber J.A."/>
        </authorList>
    </citation>
    <scope>NUCLEOTIDE SEQUENCE [LARGE SCALE GENOMIC DNA]</scope>
</reference>
<protein>
    <submittedName>
        <fullName evidence="1">Uncharacterized protein</fullName>
    </submittedName>
</protein>
<evidence type="ECO:0000313" key="2">
    <source>
        <dbReference type="Proteomes" id="UP000218113"/>
    </source>
</evidence>
<sequence length="84" mass="10003">MSEHTFHLLLSSNTISVKYRLEVKYSSTQKDFINNVILLQWTRELHVKDLHEKALDKATNAYERKDYDATIKYLIKKNHQVKLP</sequence>
<comment type="caution">
    <text evidence="1">The sequence shown here is derived from an EMBL/GenBank/DDBJ whole genome shotgun (WGS) entry which is preliminary data.</text>
</comment>
<organism evidence="1 2">
    <name type="scientific">SAR324 cluster bacterium</name>
    <dbReference type="NCBI Taxonomy" id="2024889"/>
    <lineage>
        <taxon>Bacteria</taxon>
        <taxon>Deltaproteobacteria</taxon>
        <taxon>SAR324 cluster</taxon>
    </lineage>
</organism>
<dbReference type="AlphaFoldDB" id="A0A2A4SX60"/>
<name>A0A2A4SX60_9DELT</name>
<gene>
    <name evidence="1" type="ORF">COB67_10470</name>
</gene>
<evidence type="ECO:0000313" key="1">
    <source>
        <dbReference type="EMBL" id="PCI25950.1"/>
    </source>
</evidence>
<proteinExistence type="predicted"/>
<dbReference type="Proteomes" id="UP000218113">
    <property type="component" value="Unassembled WGS sequence"/>
</dbReference>
<dbReference type="EMBL" id="NVSR01000106">
    <property type="protein sequence ID" value="PCI25950.1"/>
    <property type="molecule type" value="Genomic_DNA"/>
</dbReference>